<gene>
    <name evidence="9" type="ORF">EVJ58_g5761</name>
</gene>
<protein>
    <recommendedName>
        <fullName evidence="5">Imidazoleglycerol-phosphate dehydratase</fullName>
        <ecNumber evidence="4">4.2.1.19</ecNumber>
    </recommendedName>
</protein>
<comment type="similarity">
    <text evidence="3">Belongs to the imidazoleglycerol-phosphate dehydratase family.</text>
</comment>
<evidence type="ECO:0000256" key="7">
    <source>
        <dbReference type="ARBA" id="ARBA00023102"/>
    </source>
</evidence>
<evidence type="ECO:0000313" key="10">
    <source>
        <dbReference type="Proteomes" id="UP000298390"/>
    </source>
</evidence>
<evidence type="ECO:0000256" key="8">
    <source>
        <dbReference type="ARBA" id="ARBA00023239"/>
    </source>
</evidence>
<name>A0A4Y9YDD8_9APHY</name>
<comment type="catalytic activity">
    <reaction evidence="1">
        <text>D-erythro-1-(imidazol-4-yl)glycerol 3-phosphate = 3-(imidazol-4-yl)-2-oxopropyl phosphate + H2O</text>
        <dbReference type="Rhea" id="RHEA:11040"/>
        <dbReference type="ChEBI" id="CHEBI:15377"/>
        <dbReference type="ChEBI" id="CHEBI:57766"/>
        <dbReference type="ChEBI" id="CHEBI:58278"/>
        <dbReference type="EC" id="4.2.1.19"/>
    </reaction>
</comment>
<comment type="pathway">
    <text evidence="2">Amino-acid biosynthesis; L-histidine biosynthesis; L-histidine from 5-phospho-alpha-D-ribose 1-diphosphate: step 6/9.</text>
</comment>
<evidence type="ECO:0000256" key="5">
    <source>
        <dbReference type="ARBA" id="ARBA00016664"/>
    </source>
</evidence>
<evidence type="ECO:0000256" key="6">
    <source>
        <dbReference type="ARBA" id="ARBA00022605"/>
    </source>
</evidence>
<organism evidence="9 10">
    <name type="scientific">Rhodofomes roseus</name>
    <dbReference type="NCBI Taxonomy" id="34475"/>
    <lineage>
        <taxon>Eukaryota</taxon>
        <taxon>Fungi</taxon>
        <taxon>Dikarya</taxon>
        <taxon>Basidiomycota</taxon>
        <taxon>Agaricomycotina</taxon>
        <taxon>Agaricomycetes</taxon>
        <taxon>Polyporales</taxon>
        <taxon>Rhodofomes</taxon>
    </lineage>
</organism>
<reference evidence="9 10" key="1">
    <citation type="submission" date="2019-01" db="EMBL/GenBank/DDBJ databases">
        <title>Genome sequencing of the rare red list fungi Fomitopsis rosea.</title>
        <authorList>
            <person name="Buettner E."/>
            <person name="Kellner H."/>
        </authorList>
    </citation>
    <scope>NUCLEOTIDE SEQUENCE [LARGE SCALE GENOMIC DNA]</scope>
    <source>
        <strain evidence="9 10">DSM 105464</strain>
    </source>
</reference>
<dbReference type="InterPro" id="IPR020565">
    <property type="entry name" value="ImidazoleglycerP_deHydtase_CS"/>
</dbReference>
<dbReference type="PANTHER" id="PTHR23133:SF2">
    <property type="entry name" value="IMIDAZOLEGLYCEROL-PHOSPHATE DEHYDRATASE"/>
    <property type="match status" value="1"/>
</dbReference>
<dbReference type="EMBL" id="SEKV01000302">
    <property type="protein sequence ID" value="TFY59471.1"/>
    <property type="molecule type" value="Genomic_DNA"/>
</dbReference>
<evidence type="ECO:0000256" key="2">
    <source>
        <dbReference type="ARBA" id="ARBA00005047"/>
    </source>
</evidence>
<dbReference type="Proteomes" id="UP000298390">
    <property type="component" value="Unassembled WGS sequence"/>
</dbReference>
<evidence type="ECO:0000256" key="3">
    <source>
        <dbReference type="ARBA" id="ARBA00007481"/>
    </source>
</evidence>
<accession>A0A4Y9YDD8</accession>
<dbReference type="Gene3D" id="3.30.230.40">
    <property type="entry name" value="Imidazole glycerol phosphate dehydratase, domain 1"/>
    <property type="match status" value="1"/>
</dbReference>
<dbReference type="SUPFAM" id="SSF54211">
    <property type="entry name" value="Ribosomal protein S5 domain 2-like"/>
    <property type="match status" value="2"/>
</dbReference>
<dbReference type="GO" id="GO:0000105">
    <property type="term" value="P:L-histidine biosynthetic process"/>
    <property type="evidence" value="ECO:0007669"/>
    <property type="project" value="UniProtKB-UniPathway"/>
</dbReference>
<keyword evidence="6" id="KW-0028">Amino-acid biosynthesis</keyword>
<dbReference type="Pfam" id="PF00475">
    <property type="entry name" value="IGPD"/>
    <property type="match status" value="1"/>
</dbReference>
<dbReference type="EC" id="4.2.1.19" evidence="4"/>
<evidence type="ECO:0000313" key="9">
    <source>
        <dbReference type="EMBL" id="TFY59471.1"/>
    </source>
</evidence>
<dbReference type="STRING" id="34475.A0A4Y9YDD8"/>
<keyword evidence="8" id="KW-0456">Lyase</keyword>
<proteinExistence type="inferred from homology"/>
<evidence type="ECO:0000256" key="4">
    <source>
        <dbReference type="ARBA" id="ARBA00012075"/>
    </source>
</evidence>
<dbReference type="FunFam" id="3.30.230.40:FF:000001">
    <property type="entry name" value="Imidazoleglycerol-phosphate dehydratase HisB"/>
    <property type="match status" value="1"/>
</dbReference>
<dbReference type="GO" id="GO:0004424">
    <property type="term" value="F:imidazoleglycerol-phosphate dehydratase activity"/>
    <property type="evidence" value="ECO:0007669"/>
    <property type="project" value="UniProtKB-EC"/>
</dbReference>
<dbReference type="InterPro" id="IPR020568">
    <property type="entry name" value="Ribosomal_Su5_D2-typ_SF"/>
</dbReference>
<dbReference type="UniPathway" id="UPA00031">
    <property type="reaction ID" value="UER00011"/>
</dbReference>
<dbReference type="InterPro" id="IPR038494">
    <property type="entry name" value="IGPD_sf"/>
</dbReference>
<dbReference type="PANTHER" id="PTHR23133">
    <property type="entry name" value="IMIDAZOLEGLYCEROL-PHOSPHATE DEHYDRATASE HIS7"/>
    <property type="match status" value="1"/>
</dbReference>
<sequence>MAARTAKLERKTNETQIEVFINLDCQPGSGNAQEIQISTGIGFLDHALSRAVIDICSRPYCFTDLGLKREKIGDLSTEMFPHIFYSFSIAAGVTLHVDVLRGDNDHHRAESAFKALALAIRQAIERTGGSDVPSTKGVL</sequence>
<evidence type="ECO:0000256" key="1">
    <source>
        <dbReference type="ARBA" id="ARBA00001723"/>
    </source>
</evidence>
<comment type="caution">
    <text evidence="9">The sequence shown here is derived from an EMBL/GenBank/DDBJ whole genome shotgun (WGS) entry which is preliminary data.</text>
</comment>
<dbReference type="InterPro" id="IPR000807">
    <property type="entry name" value="ImidazoleglycerolP_deHydtase"/>
</dbReference>
<dbReference type="PROSITE" id="PS00955">
    <property type="entry name" value="IGP_DEHYDRATASE_2"/>
    <property type="match status" value="1"/>
</dbReference>
<dbReference type="AlphaFoldDB" id="A0A4Y9YDD8"/>
<keyword evidence="7" id="KW-0368">Histidine biosynthesis</keyword>